<dbReference type="InterPro" id="IPR029044">
    <property type="entry name" value="Nucleotide-diphossugar_trans"/>
</dbReference>
<evidence type="ECO:0000313" key="2">
    <source>
        <dbReference type="EMBL" id="SEW20406.1"/>
    </source>
</evidence>
<dbReference type="InterPro" id="IPR001173">
    <property type="entry name" value="Glyco_trans_2-like"/>
</dbReference>
<feature type="domain" description="Glycosyltransferase 2-like" evidence="1">
    <location>
        <begin position="4"/>
        <end position="128"/>
    </location>
</feature>
<dbReference type="Proteomes" id="UP000199373">
    <property type="component" value="Unassembled WGS sequence"/>
</dbReference>
<gene>
    <name evidence="2" type="ORF">SAMN04487850_2117</name>
</gene>
<evidence type="ECO:0000259" key="1">
    <source>
        <dbReference type="Pfam" id="PF00535"/>
    </source>
</evidence>
<reference evidence="2 3" key="1">
    <citation type="submission" date="2016-10" db="EMBL/GenBank/DDBJ databases">
        <authorList>
            <person name="de Groot N.N."/>
        </authorList>
    </citation>
    <scope>NUCLEOTIDE SEQUENCE [LARGE SCALE GENOMIC DNA]</scope>
    <source>
        <strain evidence="2 3">TC2-24</strain>
    </source>
</reference>
<name>A0A1I0Q0L3_9BACT</name>
<keyword evidence="3" id="KW-1185">Reference proteome</keyword>
<protein>
    <submittedName>
        <fullName evidence="2">Glycosyl transferase family 2</fullName>
    </submittedName>
</protein>
<dbReference type="EMBL" id="FOIQ01000005">
    <property type="protein sequence ID" value="SEW20406.1"/>
    <property type="molecule type" value="Genomic_DNA"/>
</dbReference>
<organism evidence="2 3">
    <name type="scientific">Prevotella aff. ruminicola Tc2-24</name>
    <dbReference type="NCBI Taxonomy" id="81582"/>
    <lineage>
        <taxon>Bacteria</taxon>
        <taxon>Pseudomonadati</taxon>
        <taxon>Bacteroidota</taxon>
        <taxon>Bacteroidia</taxon>
        <taxon>Bacteroidales</taxon>
        <taxon>Prevotellaceae</taxon>
        <taxon>Prevotella</taxon>
    </lineage>
</organism>
<sequence>MKISIITATYNSERTLRDTMESVLRQTYHDYEYIIVDGVSKDGTLDIIREYEPRFDGRMRYVSEPDHGIYDAMNKGFAMATGDVVGILNSDDFYTSDDVLQSVADSFGGEYVDAVYADVHYVSYEDLSRCVRYYSSGVFRRWMMRFGMMPAHPSFYCRRAVYTQYGTFDTTYRIAADFEIMLRLLFIHRIRTRYVKKDFVTMRLGGASTTGYGSWSLIMKEHLQIMKKHGVVTNRFLLSLRYIYKLFEYL</sequence>
<evidence type="ECO:0000313" key="3">
    <source>
        <dbReference type="Proteomes" id="UP000199373"/>
    </source>
</evidence>
<accession>A0A1I0Q0L3</accession>
<dbReference type="Pfam" id="PF00535">
    <property type="entry name" value="Glycos_transf_2"/>
    <property type="match status" value="1"/>
</dbReference>
<dbReference type="GO" id="GO:0016758">
    <property type="term" value="F:hexosyltransferase activity"/>
    <property type="evidence" value="ECO:0007669"/>
    <property type="project" value="UniProtKB-ARBA"/>
</dbReference>
<keyword evidence="2" id="KW-0808">Transferase</keyword>
<dbReference type="CDD" id="cd06433">
    <property type="entry name" value="GT_2_WfgS_like"/>
    <property type="match status" value="1"/>
</dbReference>
<dbReference type="Gene3D" id="3.90.550.10">
    <property type="entry name" value="Spore Coat Polysaccharide Biosynthesis Protein SpsA, Chain A"/>
    <property type="match status" value="1"/>
</dbReference>
<dbReference type="PANTHER" id="PTHR22916">
    <property type="entry name" value="GLYCOSYLTRANSFERASE"/>
    <property type="match status" value="1"/>
</dbReference>
<dbReference type="PANTHER" id="PTHR22916:SF3">
    <property type="entry name" value="UDP-GLCNAC:BETAGAL BETA-1,3-N-ACETYLGLUCOSAMINYLTRANSFERASE-LIKE PROTEIN 1"/>
    <property type="match status" value="1"/>
</dbReference>
<proteinExistence type="predicted"/>
<dbReference type="RefSeq" id="WP_091916448.1">
    <property type="nucleotide sequence ID" value="NZ_FOIQ01000005.1"/>
</dbReference>
<dbReference type="AlphaFoldDB" id="A0A1I0Q0L3"/>
<dbReference type="SUPFAM" id="SSF53448">
    <property type="entry name" value="Nucleotide-diphospho-sugar transferases"/>
    <property type="match status" value="1"/>
</dbReference>